<name>A0A978VSC5_ZIZJJ</name>
<evidence type="ECO:0000256" key="3">
    <source>
        <dbReference type="SAM" id="Coils"/>
    </source>
</evidence>
<dbReference type="EMBL" id="JAEACU010000003">
    <property type="protein sequence ID" value="KAH7538450.1"/>
    <property type="molecule type" value="Genomic_DNA"/>
</dbReference>
<evidence type="ECO:0008006" key="7">
    <source>
        <dbReference type="Google" id="ProtNLM"/>
    </source>
</evidence>
<feature type="compositionally biased region" description="Basic and acidic residues" evidence="4">
    <location>
        <begin position="808"/>
        <end position="818"/>
    </location>
</feature>
<organism evidence="5 6">
    <name type="scientific">Ziziphus jujuba var. spinosa</name>
    <dbReference type="NCBI Taxonomy" id="714518"/>
    <lineage>
        <taxon>Eukaryota</taxon>
        <taxon>Viridiplantae</taxon>
        <taxon>Streptophyta</taxon>
        <taxon>Embryophyta</taxon>
        <taxon>Tracheophyta</taxon>
        <taxon>Spermatophyta</taxon>
        <taxon>Magnoliopsida</taxon>
        <taxon>eudicotyledons</taxon>
        <taxon>Gunneridae</taxon>
        <taxon>Pentapetalae</taxon>
        <taxon>rosids</taxon>
        <taxon>fabids</taxon>
        <taxon>Rosales</taxon>
        <taxon>Rhamnaceae</taxon>
        <taxon>Paliureae</taxon>
        <taxon>Ziziphus</taxon>
    </lineage>
</organism>
<dbReference type="Proteomes" id="UP000813462">
    <property type="component" value="Unassembled WGS sequence"/>
</dbReference>
<feature type="region of interest" description="Disordered" evidence="4">
    <location>
        <begin position="808"/>
        <end position="884"/>
    </location>
</feature>
<feature type="compositionally biased region" description="Basic and acidic residues" evidence="4">
    <location>
        <begin position="780"/>
        <end position="792"/>
    </location>
</feature>
<feature type="compositionally biased region" description="Basic and acidic residues" evidence="4">
    <location>
        <begin position="695"/>
        <end position="705"/>
    </location>
</feature>
<feature type="coiled-coil region" evidence="3">
    <location>
        <begin position="121"/>
        <end position="219"/>
    </location>
</feature>
<sequence length="884" mass="99893">MASERVANRLRISKGQHGRLRDLLPLKKLPHTFNRSSLSETPSKASPATPNKASPATPRVSKLSRGVGAAKSESDSPSPLQSSRLSIDRSPRSVAAKPSIERRSPKLTTPPEKQPTRIAKGSELQSQLTLVQEDLKKAKEQIVLVEKEKEKAIDELKEAQRIAEEAHEKLREALVAQKRAEDNSEIEKFRAVELEQAGIEAAQEKEDEWQRELEAVRNQHALDVAALLSTTQDLQRVKQELAMTCDAKNQALSHADDATKIAEIHAEKAEILSAELTRLKALLDTKLETEANENNKVVLKLNAEIESLRQELEKAKTYEEKVIEKEVSIEQLNVELEAAKMAESYAHSLVEEWKHKVEELEMRVEEANKLEISASESLDSVMKQLEGNNDLLHDAESEIATLKEKVGLLEITIGHQKADIEELEHHLDIANKGNSEREKTVESLKSELETVKDEKTQALNNEKLAASSVQTLLEEKNKLINELENSRDEEEKSKKAMESLASALHEVSAEAREAKEKLLSVQAEHDSYESQIEDLKLVVKATNEKYESMLDDAKYEIDHLTKTIEQSKTEFQSSKAEWEEKELHLMHCVNQSEEESSSMGKEINRLVNLLKQSEEEACTMKEEEAQLKDSLKEVESEVIYLQEALAEAKTENMKLKDSLLDKENELQNIMQENEELRTKEATSLKKIEELSKLLEEATTKKKETEENGELTDSEKEYDLLPKVVEFSEENGHGKDEKPRMELPPHQDGEPRIDALQQESTVLNDDVGHLGSAKSEVLNGKTKEDESKVKEDDTVEVEYKMWESCKIEKKEFSPEREPEQESFEEEVDSKVEGGEGFDQLNGVSLTENNDDGGSSPTKQLQQKKKKPLLRKFGNLLKKKGANNQK</sequence>
<proteinExistence type="inferred from homology"/>
<feature type="compositionally biased region" description="Basic residues" evidence="4">
    <location>
        <begin position="875"/>
        <end position="884"/>
    </location>
</feature>
<feature type="compositionally biased region" description="Polar residues" evidence="4">
    <location>
        <begin position="840"/>
        <end position="856"/>
    </location>
</feature>
<dbReference type="InterPro" id="IPR008545">
    <property type="entry name" value="Web"/>
</dbReference>
<dbReference type="PANTHER" id="PTHR23160">
    <property type="entry name" value="SYNAPTONEMAL COMPLEX PROTEIN-RELATED"/>
    <property type="match status" value="1"/>
</dbReference>
<feature type="compositionally biased region" description="Polar residues" evidence="4">
    <location>
        <begin position="33"/>
        <end position="54"/>
    </location>
</feature>
<dbReference type="GO" id="GO:0007131">
    <property type="term" value="P:reciprocal meiotic recombination"/>
    <property type="evidence" value="ECO:0007669"/>
    <property type="project" value="TreeGrafter"/>
</dbReference>
<dbReference type="SUPFAM" id="SSF57997">
    <property type="entry name" value="Tropomyosin"/>
    <property type="match status" value="1"/>
</dbReference>
<protein>
    <recommendedName>
        <fullName evidence="7">WEB family protein At3g02930, chloroplastic-like</fullName>
    </recommendedName>
</protein>
<feature type="compositionally biased region" description="Basic and acidic residues" evidence="4">
    <location>
        <begin position="729"/>
        <end position="752"/>
    </location>
</feature>
<evidence type="ECO:0000256" key="1">
    <source>
        <dbReference type="ARBA" id="ARBA00005485"/>
    </source>
</evidence>
<comment type="caution">
    <text evidence="5">The sequence shown here is derived from an EMBL/GenBank/DDBJ whole genome shotgun (WGS) entry which is preliminary data.</text>
</comment>
<accession>A0A978VSC5</accession>
<evidence type="ECO:0000313" key="5">
    <source>
        <dbReference type="EMBL" id="KAH7538450.1"/>
    </source>
</evidence>
<evidence type="ECO:0000313" key="6">
    <source>
        <dbReference type="Proteomes" id="UP000813462"/>
    </source>
</evidence>
<feature type="coiled-coil region" evidence="3">
    <location>
        <begin position="291"/>
        <end position="570"/>
    </location>
</feature>
<evidence type="ECO:0000256" key="2">
    <source>
        <dbReference type="ARBA" id="ARBA00023054"/>
    </source>
</evidence>
<gene>
    <name evidence="5" type="ORF">FEM48_Zijuj03G0200600</name>
</gene>
<evidence type="ECO:0000256" key="4">
    <source>
        <dbReference type="SAM" id="MobiDB-lite"/>
    </source>
</evidence>
<keyword evidence="2 3" id="KW-0175">Coiled coil</keyword>
<feature type="region of interest" description="Disordered" evidence="4">
    <location>
        <begin position="695"/>
        <end position="792"/>
    </location>
</feature>
<dbReference type="AlphaFoldDB" id="A0A978VSC5"/>
<dbReference type="PANTHER" id="PTHR23160:SF20">
    <property type="entry name" value="OS02G0439200 PROTEIN"/>
    <property type="match status" value="1"/>
</dbReference>
<dbReference type="Pfam" id="PF05701">
    <property type="entry name" value="WEMBL"/>
    <property type="match status" value="1"/>
</dbReference>
<feature type="compositionally biased region" description="Low complexity" evidence="4">
    <location>
        <begin position="75"/>
        <end position="85"/>
    </location>
</feature>
<feature type="region of interest" description="Disordered" evidence="4">
    <location>
        <begin position="1"/>
        <end position="120"/>
    </location>
</feature>
<comment type="similarity">
    <text evidence="1">Belongs to the WEB family.</text>
</comment>
<reference evidence="5" key="1">
    <citation type="journal article" date="2021" name="Front. Plant Sci.">
        <title>Chromosome-Scale Genome Assembly for Chinese Sour Jujube and Insights Into Its Genome Evolution and Domestication Signature.</title>
        <authorList>
            <person name="Shen L.-Y."/>
            <person name="Luo H."/>
            <person name="Wang X.-L."/>
            <person name="Wang X.-M."/>
            <person name="Qiu X.-J."/>
            <person name="Liu H."/>
            <person name="Zhou S.-S."/>
            <person name="Jia K.-H."/>
            <person name="Nie S."/>
            <person name="Bao Y.-T."/>
            <person name="Zhang R.-G."/>
            <person name="Yun Q.-Z."/>
            <person name="Chai Y.-H."/>
            <person name="Lu J.-Y."/>
            <person name="Li Y."/>
            <person name="Zhao S.-W."/>
            <person name="Mao J.-F."/>
            <person name="Jia S.-G."/>
            <person name="Mao Y.-M."/>
        </authorList>
    </citation>
    <scope>NUCLEOTIDE SEQUENCE</scope>
    <source>
        <strain evidence="5">AT0</strain>
        <tissue evidence="5">Leaf</tissue>
    </source>
</reference>